<comment type="caution">
    <text evidence="1">The sequence shown here is derived from an EMBL/GenBank/DDBJ whole genome shotgun (WGS) entry which is preliminary data.</text>
</comment>
<proteinExistence type="predicted"/>
<dbReference type="InterPro" id="IPR014717">
    <property type="entry name" value="Transl_elong_EF1B/ribsomal_bS6"/>
</dbReference>
<accession>A0A8J7J0W5</accession>
<dbReference type="Pfam" id="PF04350">
    <property type="entry name" value="PilO"/>
    <property type="match status" value="1"/>
</dbReference>
<dbReference type="Gene3D" id="3.30.70.60">
    <property type="match status" value="1"/>
</dbReference>
<organism evidence="1 2">
    <name type="scientific">Geomesophilobacter sediminis</name>
    <dbReference type="NCBI Taxonomy" id="2798584"/>
    <lineage>
        <taxon>Bacteria</taxon>
        <taxon>Pseudomonadati</taxon>
        <taxon>Thermodesulfobacteriota</taxon>
        <taxon>Desulfuromonadia</taxon>
        <taxon>Geobacterales</taxon>
        <taxon>Geobacteraceae</taxon>
        <taxon>Geomesophilobacter</taxon>
    </lineage>
</organism>
<protein>
    <submittedName>
        <fullName evidence="1">Type 4a pilus biogenesis protein PilO</fullName>
    </submittedName>
</protein>
<evidence type="ECO:0000313" key="2">
    <source>
        <dbReference type="Proteomes" id="UP000636888"/>
    </source>
</evidence>
<sequence>MNYEMLRDIARAKRGALLLLGLILFGSLAAWGYGAFVAEPALDRAQNELAAARRNASGAAAGTPAARYRAAEADLKLFRERVLDKKSFPAFLSRLFEDAQRNALSLKQVSYKPTVVKDQGLLSYDIGFTVSGHYGSVKSFIADLTRTPEMVTLDSVSLMNPSPTEERIDLRVQITAYLKTEGA</sequence>
<gene>
    <name evidence="1" type="primary">pilO</name>
    <name evidence="1" type="ORF">JFN93_16595</name>
</gene>
<dbReference type="RefSeq" id="WP_199385238.1">
    <property type="nucleotide sequence ID" value="NZ_JAEMHM010000013.1"/>
</dbReference>
<name>A0A8J7J0W5_9BACT</name>
<dbReference type="InterPro" id="IPR007445">
    <property type="entry name" value="PilO"/>
</dbReference>
<dbReference type="AlphaFoldDB" id="A0A8J7J0W5"/>
<dbReference type="GO" id="GO:0043683">
    <property type="term" value="P:type IV pilus assembly"/>
    <property type="evidence" value="ECO:0007669"/>
    <property type="project" value="InterPro"/>
</dbReference>
<evidence type="ECO:0000313" key="1">
    <source>
        <dbReference type="EMBL" id="MBJ6726332.1"/>
    </source>
</evidence>
<dbReference type="Proteomes" id="UP000636888">
    <property type="component" value="Unassembled WGS sequence"/>
</dbReference>
<reference evidence="1" key="1">
    <citation type="submission" date="2020-12" db="EMBL/GenBank/DDBJ databases">
        <title>Geomonas sp. Red875, isolated from river sediment.</title>
        <authorList>
            <person name="Xu Z."/>
            <person name="Zhang Z."/>
            <person name="Masuda Y."/>
            <person name="Itoh H."/>
            <person name="Senoo K."/>
        </authorList>
    </citation>
    <scope>NUCLEOTIDE SEQUENCE</scope>
    <source>
        <strain evidence="1">Red875</strain>
    </source>
</reference>
<dbReference type="GO" id="GO:0043107">
    <property type="term" value="P:type IV pilus-dependent motility"/>
    <property type="evidence" value="ECO:0007669"/>
    <property type="project" value="InterPro"/>
</dbReference>
<keyword evidence="2" id="KW-1185">Reference proteome</keyword>
<dbReference type="EMBL" id="JAEMHM010000013">
    <property type="protein sequence ID" value="MBJ6726332.1"/>
    <property type="molecule type" value="Genomic_DNA"/>
</dbReference>